<dbReference type="STRING" id="1801663.A2175_02265"/>
<dbReference type="SUPFAM" id="SSF53335">
    <property type="entry name" value="S-adenosyl-L-methionine-dependent methyltransferases"/>
    <property type="match status" value="1"/>
</dbReference>
<dbReference type="Pfam" id="PF13489">
    <property type="entry name" value="Methyltransf_23"/>
    <property type="match status" value="1"/>
</dbReference>
<dbReference type="EMBL" id="MHLY01000004">
    <property type="protein sequence ID" value="OGZ18933.1"/>
    <property type="molecule type" value="Genomic_DNA"/>
</dbReference>
<evidence type="ECO:0008006" key="3">
    <source>
        <dbReference type="Google" id="ProtNLM"/>
    </source>
</evidence>
<evidence type="ECO:0000313" key="1">
    <source>
        <dbReference type="EMBL" id="OGZ18933.1"/>
    </source>
</evidence>
<reference evidence="1 2" key="1">
    <citation type="journal article" date="2016" name="Nat. Commun.">
        <title>Thousands of microbial genomes shed light on interconnected biogeochemical processes in an aquifer system.</title>
        <authorList>
            <person name="Anantharaman K."/>
            <person name="Brown C.T."/>
            <person name="Hug L.A."/>
            <person name="Sharon I."/>
            <person name="Castelle C.J."/>
            <person name="Probst A.J."/>
            <person name="Thomas B.C."/>
            <person name="Singh A."/>
            <person name="Wilkins M.J."/>
            <person name="Karaoz U."/>
            <person name="Brodie E.L."/>
            <person name="Williams K.H."/>
            <person name="Hubbard S.S."/>
            <person name="Banfield J.F."/>
        </authorList>
    </citation>
    <scope>NUCLEOTIDE SEQUENCE [LARGE SCALE GENOMIC DNA]</scope>
</reference>
<accession>A0A1G2DZI5</accession>
<dbReference type="AlphaFoldDB" id="A0A1G2DZI5"/>
<proteinExistence type="predicted"/>
<dbReference type="InterPro" id="IPR029063">
    <property type="entry name" value="SAM-dependent_MTases_sf"/>
</dbReference>
<name>A0A1G2DZI5_9BACT</name>
<gene>
    <name evidence="1" type="ORF">A2175_02265</name>
</gene>
<dbReference type="Proteomes" id="UP000176755">
    <property type="component" value="Unassembled WGS sequence"/>
</dbReference>
<dbReference type="Gene3D" id="3.40.50.150">
    <property type="entry name" value="Vaccinia Virus protein VP39"/>
    <property type="match status" value="1"/>
</dbReference>
<organism evidence="1 2">
    <name type="scientific">Candidatus Nealsonbacteria bacterium RBG_13_42_11</name>
    <dbReference type="NCBI Taxonomy" id="1801663"/>
    <lineage>
        <taxon>Bacteria</taxon>
        <taxon>Candidatus Nealsoniibacteriota</taxon>
    </lineage>
</organism>
<evidence type="ECO:0000313" key="2">
    <source>
        <dbReference type="Proteomes" id="UP000176755"/>
    </source>
</evidence>
<sequence length="241" mass="28706">MKKMQEINEYWERHKGDPSILLPARGIQSRIALFEKNLDKKRVLHFGCSDWPYTKEKVFEKNLLHQDLEKVASELYGVDLSEEGIRIMKEQGIRNLFTGDIYTLAEDKNLADKKFDVILATEILEHLVNPGMALDSVKRYILKTNPECRIIFTVPNCQNFWHSFISGLRKKETVHYDHKFYFSYRTFRTLLEEIGFETEDFYFVTYGRGHRTMKGKIMIKLFSWLFQCLSPYLYFKCRVKK</sequence>
<protein>
    <recommendedName>
        <fullName evidence="3">Methyltransferase type 11 domain-containing protein</fullName>
    </recommendedName>
</protein>
<comment type="caution">
    <text evidence="1">The sequence shown here is derived from an EMBL/GenBank/DDBJ whole genome shotgun (WGS) entry which is preliminary data.</text>
</comment>